<name>A0A2P2JUC1_RHIMU</name>
<dbReference type="EMBL" id="GGEC01016572">
    <property type="protein sequence ID" value="MBW97055.1"/>
    <property type="molecule type" value="Transcribed_RNA"/>
</dbReference>
<reference evidence="1" key="1">
    <citation type="submission" date="2018-02" db="EMBL/GenBank/DDBJ databases">
        <title>Rhizophora mucronata_Transcriptome.</title>
        <authorList>
            <person name="Meera S.P."/>
            <person name="Sreeshan A."/>
            <person name="Augustine A."/>
        </authorList>
    </citation>
    <scope>NUCLEOTIDE SEQUENCE</scope>
    <source>
        <tissue evidence="1">Leaf</tissue>
    </source>
</reference>
<dbReference type="AlphaFoldDB" id="A0A2P2JUC1"/>
<organism evidence="1">
    <name type="scientific">Rhizophora mucronata</name>
    <name type="common">Asiatic mangrove</name>
    <dbReference type="NCBI Taxonomy" id="61149"/>
    <lineage>
        <taxon>Eukaryota</taxon>
        <taxon>Viridiplantae</taxon>
        <taxon>Streptophyta</taxon>
        <taxon>Embryophyta</taxon>
        <taxon>Tracheophyta</taxon>
        <taxon>Spermatophyta</taxon>
        <taxon>Magnoliopsida</taxon>
        <taxon>eudicotyledons</taxon>
        <taxon>Gunneridae</taxon>
        <taxon>Pentapetalae</taxon>
        <taxon>rosids</taxon>
        <taxon>fabids</taxon>
        <taxon>Malpighiales</taxon>
        <taxon>Rhizophoraceae</taxon>
        <taxon>Rhizophora</taxon>
    </lineage>
</organism>
<sequence length="77" mass="8535">MHLPKTASSQAKCYPNNYLLDDTWPFQGGMGNSASHFTCLAKVYKSATIVFLFLAHTNEMNNVVHSNPQTSTKAKKT</sequence>
<protein>
    <submittedName>
        <fullName evidence="1">Cytochrome c oxidase polypeptide Vc</fullName>
    </submittedName>
</protein>
<proteinExistence type="predicted"/>
<accession>A0A2P2JUC1</accession>
<evidence type="ECO:0000313" key="1">
    <source>
        <dbReference type="EMBL" id="MBW97055.1"/>
    </source>
</evidence>